<name>A0A7W6JUQ8_9SPHN</name>
<accession>A0A7W6JUQ8</accession>
<protein>
    <submittedName>
        <fullName evidence="2">Uncharacterized protein</fullName>
    </submittedName>
</protein>
<evidence type="ECO:0000313" key="3">
    <source>
        <dbReference type="Proteomes" id="UP000557392"/>
    </source>
</evidence>
<dbReference type="RefSeq" id="WP_183999268.1">
    <property type="nucleotide sequence ID" value="NZ_JACIEH010000003.1"/>
</dbReference>
<proteinExistence type="predicted"/>
<evidence type="ECO:0000256" key="1">
    <source>
        <dbReference type="SAM" id="MobiDB-lite"/>
    </source>
</evidence>
<gene>
    <name evidence="2" type="ORF">GGR46_003490</name>
</gene>
<feature type="region of interest" description="Disordered" evidence="1">
    <location>
        <begin position="21"/>
        <end position="50"/>
    </location>
</feature>
<dbReference type="Proteomes" id="UP000557392">
    <property type="component" value="Unassembled WGS sequence"/>
</dbReference>
<organism evidence="2 3">
    <name type="scientific">Sphingomonas kyeonggiensis</name>
    <dbReference type="NCBI Taxonomy" id="1268553"/>
    <lineage>
        <taxon>Bacteria</taxon>
        <taxon>Pseudomonadati</taxon>
        <taxon>Pseudomonadota</taxon>
        <taxon>Alphaproteobacteria</taxon>
        <taxon>Sphingomonadales</taxon>
        <taxon>Sphingomonadaceae</taxon>
        <taxon>Sphingomonas</taxon>
    </lineage>
</organism>
<reference evidence="2 3" key="1">
    <citation type="submission" date="2020-08" db="EMBL/GenBank/DDBJ databases">
        <title>Genomic Encyclopedia of Type Strains, Phase IV (KMG-IV): sequencing the most valuable type-strain genomes for metagenomic binning, comparative biology and taxonomic classification.</title>
        <authorList>
            <person name="Goeker M."/>
        </authorList>
    </citation>
    <scope>NUCLEOTIDE SEQUENCE [LARGE SCALE GENOMIC DNA]</scope>
    <source>
        <strain evidence="2 3">DSM 101806</strain>
    </source>
</reference>
<dbReference type="EMBL" id="JACIEH010000003">
    <property type="protein sequence ID" value="MBB4099918.1"/>
    <property type="molecule type" value="Genomic_DNA"/>
</dbReference>
<comment type="caution">
    <text evidence="2">The sequence shown here is derived from an EMBL/GenBank/DDBJ whole genome shotgun (WGS) entry which is preliminary data.</text>
</comment>
<sequence length="116" mass="12240">MLATLLLVALAPQDRAPIFPSPDELGDAAMVPKRPCRPGGDTITVCGNPNGMRLPTLDEARWAEKPLRPDFRFPGGGSGTVAAVQRELPGAKGVGLMVTASIPLGRKPKKQDEDAK</sequence>
<dbReference type="AlphaFoldDB" id="A0A7W6JUQ8"/>
<evidence type="ECO:0000313" key="2">
    <source>
        <dbReference type="EMBL" id="MBB4099918.1"/>
    </source>
</evidence>
<keyword evidence="3" id="KW-1185">Reference proteome</keyword>